<dbReference type="Pfam" id="PF00575">
    <property type="entry name" value="S1"/>
    <property type="match status" value="6"/>
</dbReference>
<evidence type="ECO:0000256" key="5">
    <source>
        <dbReference type="ARBA" id="ARBA00023274"/>
    </source>
</evidence>
<dbReference type="GO" id="GO:0003735">
    <property type="term" value="F:structural constituent of ribosome"/>
    <property type="evidence" value="ECO:0007669"/>
    <property type="project" value="InterPro"/>
</dbReference>
<dbReference type="InterPro" id="IPR000110">
    <property type="entry name" value="Ribosomal_bS1"/>
</dbReference>
<evidence type="ECO:0000259" key="9">
    <source>
        <dbReference type="PROSITE" id="PS50126"/>
    </source>
</evidence>
<dbReference type="Gene3D" id="2.40.50.140">
    <property type="entry name" value="Nucleic acid-binding proteins"/>
    <property type="match status" value="6"/>
</dbReference>
<evidence type="ECO:0000256" key="1">
    <source>
        <dbReference type="ARBA" id="ARBA00006767"/>
    </source>
</evidence>
<gene>
    <name evidence="10" type="ORF">ASZ90_004315</name>
</gene>
<feature type="domain" description="S1 motif" evidence="9">
    <location>
        <begin position="132"/>
        <end position="198"/>
    </location>
</feature>
<keyword evidence="4 10" id="KW-0689">Ribosomal protein</keyword>
<keyword evidence="5" id="KW-0687">Ribonucleoprotein</keyword>
<dbReference type="PANTHER" id="PTHR10724">
    <property type="entry name" value="30S RIBOSOMAL PROTEIN S1"/>
    <property type="match status" value="1"/>
</dbReference>
<comment type="similarity">
    <text evidence="1">Belongs to the bacterial ribosomal protein bS1 family.</text>
</comment>
<dbReference type="InterPro" id="IPR003029">
    <property type="entry name" value="S1_domain"/>
</dbReference>
<dbReference type="EMBL" id="LNQE01000588">
    <property type="protein sequence ID" value="KUG25854.1"/>
    <property type="molecule type" value="Genomic_DNA"/>
</dbReference>
<dbReference type="CDD" id="cd05688">
    <property type="entry name" value="S1_RPS1_repeat_ec3"/>
    <property type="match status" value="2"/>
</dbReference>
<feature type="domain" description="S1 motif" evidence="9">
    <location>
        <begin position="304"/>
        <end position="374"/>
    </location>
</feature>
<dbReference type="FunFam" id="2.40.50.140:FF:000011">
    <property type="entry name" value="30S ribosomal protein S1"/>
    <property type="match status" value="2"/>
</dbReference>
<dbReference type="InterPro" id="IPR035104">
    <property type="entry name" value="Ribosomal_protein_S1-like"/>
</dbReference>
<dbReference type="SMART" id="SM00316">
    <property type="entry name" value="S1"/>
    <property type="match status" value="6"/>
</dbReference>
<sequence length="646" mass="72583">MSEQQKEQEVKVPVKEALDDAKIFNEDEYSEEELQVLTKLYSESFYDIKEGEIITGKIVGVSGDNVVIDVGFKSDGTISKTEFNATEEIKIGNKVDIVIESVEDEDGNLVLSKKRADFLKVWDRILKAHENDDIIPGKILKRIKGGMVVDLNGIEAFLPGSQIDIRPVRDFDAFVGQTMDFKIVKVNIPTENIVVSHKVLIEETIADQRKEILDGLEKGQILEGIVKAITDFGVFIDLGGVDGLVHITDLSWGRINHPSEVVKLDEKIKVVVTDFDKEKKRISLSLKQLQPHPWEKIEEKFKIGDKVSGRVVSLTDYGAFIEIEKGIEGLIHISEMSWTQHISHPSQFVSMGQVVEAVILSLDKGEKKISLGMKQLTPDPWQELLKKYPVGSKHTGIARNLTNFGVFVELEPGIDGLVHISDLSWTKKIRHPGEVVKKGEEIEVVVLSVDTEQRKISLGHKQINDNPWDNFEKEYATGKKTDGKIVRIIEKGLIAELPLGVDGFIPGTQLSPSKIKNLSYCFPIETKLELIVLEFDKENKKIVLSAIAPLKEKSDEEIAKYIEQFKLDKVSVNDIKQADTGKFDPSDFDLYEDKQETPAPASPAEIKKEEKPAEIKDETPAQEKAEEPKKEKTEDKAEDKTEEENK</sequence>
<protein>
    <recommendedName>
        <fullName evidence="6">Small ribosomal subunit protein bS1</fullName>
    </recommendedName>
    <alternativeName>
        <fullName evidence="7">30S ribosomal protein S1</fullName>
    </alternativeName>
</protein>
<feature type="domain" description="S1 motif" evidence="9">
    <location>
        <begin position="51"/>
        <end position="114"/>
    </location>
</feature>
<comment type="caution">
    <text evidence="10">The sequence shown here is derived from an EMBL/GenBank/DDBJ whole genome shotgun (WGS) entry which is preliminary data.</text>
</comment>
<dbReference type="SUPFAM" id="SSF50249">
    <property type="entry name" value="Nucleic acid-binding proteins"/>
    <property type="match status" value="6"/>
</dbReference>
<dbReference type="InterPro" id="IPR050437">
    <property type="entry name" value="Ribos_protein_bS1-like"/>
</dbReference>
<dbReference type="PRINTS" id="PR00681">
    <property type="entry name" value="RIBOSOMALS1"/>
</dbReference>
<evidence type="ECO:0000256" key="8">
    <source>
        <dbReference type="SAM" id="MobiDB-lite"/>
    </source>
</evidence>
<accession>A0A0W8FYT6</accession>
<feature type="compositionally biased region" description="Basic and acidic residues" evidence="8">
    <location>
        <begin position="583"/>
        <end position="596"/>
    </location>
</feature>
<dbReference type="FunFam" id="2.40.50.140:FF:000110">
    <property type="entry name" value="30S ribosomal protein S1"/>
    <property type="match status" value="1"/>
</dbReference>
<dbReference type="PANTHER" id="PTHR10724:SF7">
    <property type="entry name" value="SMALL RIBOSOMAL SUBUNIT PROTEIN BS1C"/>
    <property type="match status" value="1"/>
</dbReference>
<feature type="region of interest" description="Disordered" evidence="8">
    <location>
        <begin position="583"/>
        <end position="646"/>
    </location>
</feature>
<dbReference type="CDD" id="cd04465">
    <property type="entry name" value="S1_RPS1_repeat_ec2_hs2"/>
    <property type="match status" value="1"/>
</dbReference>
<name>A0A0W8FYT6_9ZZZZ</name>
<dbReference type="GO" id="GO:0022627">
    <property type="term" value="C:cytosolic small ribosomal subunit"/>
    <property type="evidence" value="ECO:0007669"/>
    <property type="project" value="TreeGrafter"/>
</dbReference>
<keyword evidence="3" id="KW-0694">RNA-binding</keyword>
<feature type="domain" description="S1 motif" evidence="9">
    <location>
        <begin position="219"/>
        <end position="287"/>
    </location>
</feature>
<proteinExistence type="inferred from homology"/>
<evidence type="ECO:0000256" key="6">
    <source>
        <dbReference type="ARBA" id="ARBA00035293"/>
    </source>
</evidence>
<evidence type="ECO:0000313" key="10">
    <source>
        <dbReference type="EMBL" id="KUG25854.1"/>
    </source>
</evidence>
<feature type="domain" description="S1 motif" evidence="9">
    <location>
        <begin position="478"/>
        <end position="547"/>
    </location>
</feature>
<dbReference type="GO" id="GO:0006412">
    <property type="term" value="P:translation"/>
    <property type="evidence" value="ECO:0007669"/>
    <property type="project" value="InterPro"/>
</dbReference>
<dbReference type="NCBIfam" id="NF004953">
    <property type="entry name" value="PRK06299.1-3"/>
    <property type="match status" value="1"/>
</dbReference>
<organism evidence="10">
    <name type="scientific">hydrocarbon metagenome</name>
    <dbReference type="NCBI Taxonomy" id="938273"/>
    <lineage>
        <taxon>unclassified sequences</taxon>
        <taxon>metagenomes</taxon>
        <taxon>ecological metagenomes</taxon>
    </lineage>
</organism>
<feature type="domain" description="S1 motif" evidence="9">
    <location>
        <begin position="391"/>
        <end position="461"/>
    </location>
</feature>
<reference evidence="10" key="1">
    <citation type="journal article" date="2015" name="Proc. Natl. Acad. Sci. U.S.A.">
        <title>Networks of energetic and metabolic interactions define dynamics in microbial communities.</title>
        <authorList>
            <person name="Embree M."/>
            <person name="Liu J.K."/>
            <person name="Al-Bassam M.M."/>
            <person name="Zengler K."/>
        </authorList>
    </citation>
    <scope>NUCLEOTIDE SEQUENCE</scope>
</reference>
<dbReference type="NCBIfam" id="TIGR00717">
    <property type="entry name" value="rpsA"/>
    <property type="match status" value="1"/>
</dbReference>
<dbReference type="CDD" id="cd05687">
    <property type="entry name" value="S1_RPS1_repeat_ec1_hs1"/>
    <property type="match status" value="1"/>
</dbReference>
<feature type="compositionally biased region" description="Basic and acidic residues" evidence="8">
    <location>
        <begin position="605"/>
        <end position="646"/>
    </location>
</feature>
<dbReference type="AlphaFoldDB" id="A0A0W8FYT6"/>
<dbReference type="FunFam" id="2.40.50.140:FF:000051">
    <property type="entry name" value="RNA-binding transcriptional accessory protein"/>
    <property type="match status" value="1"/>
</dbReference>
<dbReference type="PROSITE" id="PS50126">
    <property type="entry name" value="S1"/>
    <property type="match status" value="6"/>
</dbReference>
<evidence type="ECO:0000256" key="7">
    <source>
        <dbReference type="ARBA" id="ARBA00035517"/>
    </source>
</evidence>
<evidence type="ECO:0000256" key="4">
    <source>
        <dbReference type="ARBA" id="ARBA00022980"/>
    </source>
</evidence>
<evidence type="ECO:0000256" key="3">
    <source>
        <dbReference type="ARBA" id="ARBA00022884"/>
    </source>
</evidence>
<dbReference type="GO" id="GO:0003729">
    <property type="term" value="F:mRNA binding"/>
    <property type="evidence" value="ECO:0007669"/>
    <property type="project" value="UniProtKB-ARBA"/>
</dbReference>
<evidence type="ECO:0000256" key="2">
    <source>
        <dbReference type="ARBA" id="ARBA00022737"/>
    </source>
</evidence>
<dbReference type="InterPro" id="IPR012340">
    <property type="entry name" value="NA-bd_OB-fold"/>
</dbReference>
<keyword evidence="2" id="KW-0677">Repeat</keyword>